<dbReference type="InterPro" id="IPR003231">
    <property type="entry name" value="ACP"/>
</dbReference>
<keyword evidence="1 7" id="KW-0596">Phosphopantetheine</keyword>
<comment type="caution">
    <text evidence="11">The sequence shown here is derived from an EMBL/GenBank/DDBJ whole genome shotgun (WGS) entry which is preliminary data.</text>
</comment>
<dbReference type="SUPFAM" id="SSF47336">
    <property type="entry name" value="ACP-like"/>
    <property type="match status" value="1"/>
</dbReference>
<comment type="similarity">
    <text evidence="7">Belongs to the acyl carrier protein (ACP) family.</text>
</comment>
<evidence type="ECO:0000256" key="6">
    <source>
        <dbReference type="ARBA" id="ARBA00023160"/>
    </source>
</evidence>
<proteinExistence type="inferred from homology"/>
<dbReference type="NCBIfam" id="TIGR00517">
    <property type="entry name" value="acyl_carrier"/>
    <property type="match status" value="1"/>
</dbReference>
<dbReference type="UniPathway" id="UPA00094"/>
<dbReference type="PANTHER" id="PTHR20863">
    <property type="entry name" value="ACYL CARRIER PROTEIN"/>
    <property type="match status" value="1"/>
</dbReference>
<dbReference type="PROSITE" id="PS50075">
    <property type="entry name" value="CARRIER"/>
    <property type="match status" value="1"/>
</dbReference>
<evidence type="ECO:0000256" key="4">
    <source>
        <dbReference type="ARBA" id="ARBA00022832"/>
    </source>
</evidence>
<evidence type="ECO:0000256" key="8">
    <source>
        <dbReference type="NCBIfam" id="TIGR00517"/>
    </source>
</evidence>
<dbReference type="EMBL" id="SMAE01000005">
    <property type="protein sequence ID" value="TCS89626.1"/>
    <property type="molecule type" value="Genomic_DNA"/>
</dbReference>
<comment type="PTM">
    <text evidence="7">4'-phosphopantetheine is transferred from CoA to a specific serine of apo-ACP by AcpS. This modification is essential for activity because fatty acids are bound in thioester linkage to the sulfhydryl of the prosthetic group.</text>
</comment>
<evidence type="ECO:0000259" key="10">
    <source>
        <dbReference type="PROSITE" id="PS50075"/>
    </source>
</evidence>
<dbReference type="GO" id="GO:0000036">
    <property type="term" value="F:acyl carrier activity"/>
    <property type="evidence" value="ECO:0007669"/>
    <property type="project" value="UniProtKB-UniRule"/>
</dbReference>
<dbReference type="Pfam" id="PF00550">
    <property type="entry name" value="PP-binding"/>
    <property type="match status" value="1"/>
</dbReference>
<keyword evidence="4 7" id="KW-0276">Fatty acid metabolism</keyword>
<evidence type="ECO:0000256" key="2">
    <source>
        <dbReference type="ARBA" id="ARBA00022516"/>
    </source>
</evidence>
<dbReference type="HAMAP" id="MF_01217">
    <property type="entry name" value="Acyl_carrier"/>
    <property type="match status" value="1"/>
</dbReference>
<evidence type="ECO:0000256" key="1">
    <source>
        <dbReference type="ARBA" id="ARBA00022450"/>
    </source>
</evidence>
<feature type="domain" description="Carrier" evidence="10">
    <location>
        <begin position="1"/>
        <end position="75"/>
    </location>
</feature>
<gene>
    <name evidence="7" type="primary">acpP</name>
    <name evidence="11" type="ORF">EDD65_105100</name>
</gene>
<dbReference type="Proteomes" id="UP000294567">
    <property type="component" value="Unassembled WGS sequence"/>
</dbReference>
<evidence type="ECO:0000256" key="7">
    <source>
        <dbReference type="HAMAP-Rule" id="MF_01217"/>
    </source>
</evidence>
<accession>A0A4R3KWV3</accession>
<dbReference type="PANTHER" id="PTHR20863:SF76">
    <property type="entry name" value="CARRIER DOMAIN-CONTAINING PROTEIN"/>
    <property type="match status" value="1"/>
</dbReference>
<dbReference type="RefSeq" id="WP_132027171.1">
    <property type="nucleotide sequence ID" value="NZ_CP068564.1"/>
</dbReference>
<evidence type="ECO:0000256" key="9">
    <source>
        <dbReference type="RuleBase" id="RU003545"/>
    </source>
</evidence>
<comment type="PTM">
    <text evidence="9">4'-phosphopantetheine is transferred from CoA to a specific serine of apo-ACP by acpS.</text>
</comment>
<sequence length="76" mass="8905">MVYEKIKAMISNQFKIDEDDITMDTSFRKDLKADSIDLVEFIISIEEEFDIEVEDDELENIDTVGDAVKYIEEHIN</sequence>
<dbReference type="InterPro" id="IPR036736">
    <property type="entry name" value="ACP-like_sf"/>
</dbReference>
<evidence type="ECO:0000256" key="5">
    <source>
        <dbReference type="ARBA" id="ARBA00023098"/>
    </source>
</evidence>
<feature type="modified residue" description="O-(pantetheine 4'-phosphoryl)serine" evidence="7">
    <location>
        <position position="35"/>
    </location>
</feature>
<evidence type="ECO:0000313" key="12">
    <source>
        <dbReference type="Proteomes" id="UP000294567"/>
    </source>
</evidence>
<dbReference type="InterPro" id="IPR009081">
    <property type="entry name" value="PP-bd_ACP"/>
</dbReference>
<keyword evidence="3 7" id="KW-0597">Phosphoprotein</keyword>
<dbReference type="GO" id="GO:0009245">
    <property type="term" value="P:lipid A biosynthetic process"/>
    <property type="evidence" value="ECO:0007669"/>
    <property type="project" value="TreeGrafter"/>
</dbReference>
<dbReference type="OrthoDB" id="9804551at2"/>
<name>A0A4R3KWV3_9FIRM</name>
<keyword evidence="2 7" id="KW-0444">Lipid biosynthesis</keyword>
<evidence type="ECO:0000313" key="11">
    <source>
        <dbReference type="EMBL" id="TCS89626.1"/>
    </source>
</evidence>
<dbReference type="NCBIfam" id="NF002148">
    <property type="entry name" value="PRK00982.1-2"/>
    <property type="match status" value="1"/>
</dbReference>
<keyword evidence="12" id="KW-1185">Reference proteome</keyword>
<evidence type="ECO:0000256" key="3">
    <source>
        <dbReference type="ARBA" id="ARBA00022553"/>
    </source>
</evidence>
<dbReference type="GO" id="GO:0016020">
    <property type="term" value="C:membrane"/>
    <property type="evidence" value="ECO:0007669"/>
    <property type="project" value="GOC"/>
</dbReference>
<comment type="subcellular location">
    <subcellularLocation>
        <location evidence="7">Cytoplasm</location>
    </subcellularLocation>
</comment>
<keyword evidence="5 7" id="KW-0443">Lipid metabolism</keyword>
<keyword evidence="6 7" id="KW-0275">Fatty acid biosynthesis</keyword>
<keyword evidence="7" id="KW-0963">Cytoplasm</keyword>
<dbReference type="GO" id="GO:0000035">
    <property type="term" value="F:acyl binding"/>
    <property type="evidence" value="ECO:0007669"/>
    <property type="project" value="TreeGrafter"/>
</dbReference>
<dbReference type="AlphaFoldDB" id="A0A4R3KWV3"/>
<reference evidence="11 12" key="1">
    <citation type="submission" date="2019-03" db="EMBL/GenBank/DDBJ databases">
        <title>Genomic Encyclopedia of Type Strains, Phase IV (KMG-IV): sequencing the most valuable type-strain genomes for metagenomic binning, comparative biology and taxonomic classification.</title>
        <authorList>
            <person name="Goeker M."/>
        </authorList>
    </citation>
    <scope>NUCLEOTIDE SEQUENCE [LARGE SCALE GENOMIC DNA]</scope>
    <source>
        <strain evidence="11 12">DSM 26752</strain>
    </source>
</reference>
<comment type="pathway">
    <text evidence="7 9">Lipid metabolism; fatty acid biosynthesis.</text>
</comment>
<comment type="function">
    <text evidence="7 9">Carrier of the growing fatty acid chain in fatty acid biosynthesis.</text>
</comment>
<organism evidence="11 12">
    <name type="scientific">Keratinibaculum paraultunense</name>
    <dbReference type="NCBI Taxonomy" id="1278232"/>
    <lineage>
        <taxon>Bacteria</taxon>
        <taxon>Bacillati</taxon>
        <taxon>Bacillota</taxon>
        <taxon>Tissierellia</taxon>
        <taxon>Tissierellales</taxon>
        <taxon>Tepidimicrobiaceae</taxon>
        <taxon>Keratinibaculum</taxon>
    </lineage>
</organism>
<dbReference type="NCBIfam" id="NF002150">
    <property type="entry name" value="PRK00982.1-4"/>
    <property type="match status" value="1"/>
</dbReference>
<dbReference type="GO" id="GO:0005829">
    <property type="term" value="C:cytosol"/>
    <property type="evidence" value="ECO:0007669"/>
    <property type="project" value="TreeGrafter"/>
</dbReference>
<protein>
    <recommendedName>
        <fullName evidence="7 8">Acyl carrier protein</fullName>
        <shortName evidence="7">ACP</shortName>
    </recommendedName>
</protein>
<dbReference type="Gene3D" id="1.10.1200.10">
    <property type="entry name" value="ACP-like"/>
    <property type="match status" value="1"/>
</dbReference>